<dbReference type="InterPro" id="IPR011032">
    <property type="entry name" value="GroES-like_sf"/>
</dbReference>
<reference evidence="3 4" key="1">
    <citation type="submission" date="2015-03" db="EMBL/GenBank/DDBJ databases">
        <authorList>
            <person name="Murphy D."/>
        </authorList>
    </citation>
    <scope>NUCLEOTIDE SEQUENCE [LARGE SCALE GENOMIC DNA]</scope>
    <source>
        <strain evidence="3 4">DSM 44277</strain>
    </source>
</reference>
<gene>
    <name evidence="3" type="ORF">BN971_02768</name>
</gene>
<dbReference type="AlphaFoldDB" id="A0A0U0WAE9"/>
<dbReference type="Gene3D" id="3.90.180.10">
    <property type="entry name" value="Medium-chain alcohol dehydrogenases, catalytic domain"/>
    <property type="match status" value="1"/>
</dbReference>
<dbReference type="InterPro" id="IPR013154">
    <property type="entry name" value="ADH-like_N"/>
</dbReference>
<dbReference type="Gene3D" id="3.40.50.720">
    <property type="entry name" value="NAD(P)-binding Rossmann-like Domain"/>
    <property type="match status" value="1"/>
</dbReference>
<dbReference type="Pfam" id="PF13602">
    <property type="entry name" value="ADH_zinc_N_2"/>
    <property type="match status" value="1"/>
</dbReference>
<dbReference type="EMBL" id="CSTD01000002">
    <property type="protein sequence ID" value="CPR11482.1"/>
    <property type="molecule type" value="Genomic_DNA"/>
</dbReference>
<proteinExistence type="predicted"/>
<dbReference type="SUPFAM" id="SSF51735">
    <property type="entry name" value="NAD(P)-binding Rossmann-fold domains"/>
    <property type="match status" value="1"/>
</dbReference>
<dbReference type="InterPro" id="IPR020843">
    <property type="entry name" value="ER"/>
</dbReference>
<organism evidence="3 4">
    <name type="scientific">Mycobacterium bohemicum DSM 44277</name>
    <dbReference type="NCBI Taxonomy" id="1236609"/>
    <lineage>
        <taxon>Bacteria</taxon>
        <taxon>Bacillati</taxon>
        <taxon>Actinomycetota</taxon>
        <taxon>Actinomycetes</taxon>
        <taxon>Mycobacteriales</taxon>
        <taxon>Mycobacteriaceae</taxon>
        <taxon>Mycobacterium</taxon>
    </lineage>
</organism>
<evidence type="ECO:0000313" key="3">
    <source>
        <dbReference type="EMBL" id="CPR11482.1"/>
    </source>
</evidence>
<dbReference type="GO" id="GO:0016491">
    <property type="term" value="F:oxidoreductase activity"/>
    <property type="evidence" value="ECO:0007669"/>
    <property type="project" value="InterPro"/>
</dbReference>
<dbReference type="SMART" id="SM00829">
    <property type="entry name" value="PKS_ER"/>
    <property type="match status" value="1"/>
</dbReference>
<dbReference type="InterPro" id="IPR036291">
    <property type="entry name" value="NAD(P)-bd_dom_sf"/>
</dbReference>
<dbReference type="CDD" id="cd05289">
    <property type="entry name" value="MDR_like_2"/>
    <property type="match status" value="1"/>
</dbReference>
<dbReference type="RefSeq" id="WP_169718643.1">
    <property type="nucleotide sequence ID" value="NZ_CSTD01000002.1"/>
</dbReference>
<name>A0A0U0WAE9_MYCBE</name>
<dbReference type="SUPFAM" id="SSF50129">
    <property type="entry name" value="GroES-like"/>
    <property type="match status" value="1"/>
</dbReference>
<accession>A0A0U0WAE9</accession>
<dbReference type="InterPro" id="IPR051603">
    <property type="entry name" value="Zinc-ADH_QOR/CCCR"/>
</dbReference>
<protein>
    <submittedName>
        <fullName evidence="3">Zinc-binding alcohol dehydrogenase</fullName>
    </submittedName>
</protein>
<evidence type="ECO:0000256" key="1">
    <source>
        <dbReference type="ARBA" id="ARBA00022857"/>
    </source>
</evidence>
<sequence length="319" mass="33150">MKAIGYTEFGGPEVLRALELPEPHAGPGQVRVRVHAAAVNPADTAARSGWMKRNYPPDTLPGGRYPDPPYVTGWDFCGVLDEAPDGGSIGIGERVIGLALSPMGKVGAYAEYVVTDSRSVVRAPRDATTVAASTLLMNAVTAYAMLEALAVPAGGTVAVTGAAGALGGYAVELAKHRGLQVVADAAETDDDLVKQLGADVVVRRGDGLSERIRESIPRGVDGVVDAALYTDAIVPAIRDGGAVTSARQHVGAGERSISWHEVSVTDHTTRTDALNALRDLAEAGALTLRVADTLPAGRAADAHRRLEAGGLRGRLVLTW</sequence>
<evidence type="ECO:0000259" key="2">
    <source>
        <dbReference type="SMART" id="SM00829"/>
    </source>
</evidence>
<keyword evidence="1" id="KW-0521">NADP</keyword>
<dbReference type="PANTHER" id="PTHR44154">
    <property type="entry name" value="QUINONE OXIDOREDUCTASE"/>
    <property type="match status" value="1"/>
</dbReference>
<feature type="domain" description="Enoyl reductase (ER)" evidence="2">
    <location>
        <begin position="10"/>
        <end position="317"/>
    </location>
</feature>
<evidence type="ECO:0000313" key="4">
    <source>
        <dbReference type="Proteomes" id="UP000198875"/>
    </source>
</evidence>
<dbReference type="PANTHER" id="PTHR44154:SF1">
    <property type="entry name" value="QUINONE OXIDOREDUCTASE"/>
    <property type="match status" value="1"/>
</dbReference>
<dbReference type="Pfam" id="PF08240">
    <property type="entry name" value="ADH_N"/>
    <property type="match status" value="1"/>
</dbReference>
<dbReference type="Proteomes" id="UP000198875">
    <property type="component" value="Unassembled WGS sequence"/>
</dbReference>